<dbReference type="Pfam" id="PF07568">
    <property type="entry name" value="HisKA_2"/>
    <property type="match status" value="1"/>
</dbReference>
<dbReference type="AlphaFoldDB" id="A0A3D8LCW4"/>
<evidence type="ECO:0000256" key="4">
    <source>
        <dbReference type="ARBA" id="ARBA00022679"/>
    </source>
</evidence>
<evidence type="ECO:0000256" key="2">
    <source>
        <dbReference type="ARBA" id="ARBA00012438"/>
    </source>
</evidence>
<keyword evidence="8" id="KW-1133">Transmembrane helix</keyword>
<dbReference type="InterPro" id="IPR011495">
    <property type="entry name" value="Sig_transdc_His_kin_sub2_dim/P"/>
</dbReference>
<keyword evidence="5" id="KW-0547">Nucleotide-binding</keyword>
<dbReference type="InterPro" id="IPR011123">
    <property type="entry name" value="Y_Y_Y"/>
</dbReference>
<protein>
    <recommendedName>
        <fullName evidence="2">histidine kinase</fullName>
        <ecNumber evidence="2">2.7.13.3</ecNumber>
    </recommendedName>
</protein>
<accession>A0A3D8LCW4</accession>
<comment type="caution">
    <text evidence="10">The sequence shown here is derived from an EMBL/GenBank/DDBJ whole genome shotgun (WGS) entry which is preliminary data.</text>
</comment>
<dbReference type="InterPro" id="IPR011110">
    <property type="entry name" value="Reg_prop"/>
</dbReference>
<dbReference type="Pfam" id="PF07494">
    <property type="entry name" value="Reg_prop"/>
    <property type="match status" value="6"/>
</dbReference>
<keyword evidence="3" id="KW-0597">Phosphoprotein</keyword>
<dbReference type="OrthoDB" id="9797097at2"/>
<dbReference type="InterPro" id="IPR005467">
    <property type="entry name" value="His_kinase_dom"/>
</dbReference>
<reference evidence="11" key="1">
    <citation type="submission" date="2018-08" db="EMBL/GenBank/DDBJ databases">
        <authorList>
            <person name="Liu Z.-W."/>
            <person name="Du Z.-J."/>
        </authorList>
    </citation>
    <scope>NUCLEOTIDE SEQUENCE [LARGE SCALE GENOMIC DNA]</scope>
    <source>
        <strain evidence="11">H4X</strain>
    </source>
</reference>
<dbReference type="SMART" id="SM00387">
    <property type="entry name" value="HATPase_c"/>
    <property type="match status" value="1"/>
</dbReference>
<feature type="domain" description="Histidine kinase" evidence="9">
    <location>
        <begin position="799"/>
        <end position="993"/>
    </location>
</feature>
<sequence>MYFIRIFITLFFCLLLVTHTMLAQQYNFRSWTLEQGLPQSQITALQQDHQGYLWVATRGGLSRFDGINFRTYTKEDGLSSHNITKLFHDSQQQLWVGTSDAGLVLYNGTRFKRVGAAQGLQASQINDISEDTLGRLWLATNTGVYYRTGDRFQKYDLLPENAYTTLSHAKDGTLWAGSKDSGLYEVKNKKLTHYTSENSKLPGNAVTALSTVKNGVMWVGTDKGPVRVANRTFTSPSLPGNVATAAVTSFAHDNHGNLWIGLLRSGLLQYKDKKFIHITRRNGLRTPRITALASDTEGTIWIGTNGYGLQQYKSPWFVHFFDFENMSEPRITAIARDSSGRMWLGTDEGEMGSMHKLNPNWRSELPWPKGTTIYSIYPKSSKETWVCSSNGVWLIRPDTTLHYTTAQGLPSSEIFQGISDTAGSMFFATATGLAHFRNGTFTAIPNPGGTETKANYIFRDSKNRIWAGTQDGIYNLKDGKLVSPPELKETQLTEVGSIAEDRKGNLYFAGFNQGILMLHDKGTKLFTSTDGLPNEAIKSLFIDKKDNLWVGTSRDILKISLKQLRQNSKLTYRSYASQNGFRGLEVCENAMAQSPDGTIWFGTTKGLTQYLPALDHRNTEYPKAMVTDVMLYSKPTDWQALGYSTDSATGLPQDLRLPHTQNYLSFDFHAICLSGPEQVRYKYRLVGFDEQWSPPVDKSFTTYANLSPGTYTFELLARNNDGVWASDPAIYTFSIVPPIWRREWFIAVLLLVFAVTVLSVVRLRERSLVQMNSLLEMRVHHRTRLLERKNREKEMLLQEIHHRVKNNLQIVISMLNLQARHVRDPQAVDVMQAIRSRVRSMSILHERLYQHSDLDRIDLEEYFEEICESLYAAYGVSTKRIPLSIDMPQIKVNIDSAITLGLIVNELVSNTLKYAFPDGRHGWLRIELTKHDEIQYTLTVSDNGRGLPEDFDPLMSPSFGLKLVTSLSRKLEGNIKFENKNGTQSILYFVLAP</sequence>
<dbReference type="PANTHER" id="PTHR41523:SF8">
    <property type="entry name" value="ETHYLENE RESPONSE SENSOR PROTEIN"/>
    <property type="match status" value="1"/>
</dbReference>
<proteinExistence type="predicted"/>
<dbReference type="EC" id="2.7.13.3" evidence="2"/>
<dbReference type="Pfam" id="PF02518">
    <property type="entry name" value="HATPase_c"/>
    <property type="match status" value="1"/>
</dbReference>
<name>A0A3D8LCW4_9BACT</name>
<keyword evidence="7" id="KW-0067">ATP-binding</keyword>
<dbReference type="GO" id="GO:0004673">
    <property type="term" value="F:protein histidine kinase activity"/>
    <property type="evidence" value="ECO:0007669"/>
    <property type="project" value="UniProtKB-EC"/>
</dbReference>
<dbReference type="InterPro" id="IPR013783">
    <property type="entry name" value="Ig-like_fold"/>
</dbReference>
<evidence type="ECO:0000256" key="7">
    <source>
        <dbReference type="ARBA" id="ARBA00022840"/>
    </source>
</evidence>
<evidence type="ECO:0000313" key="10">
    <source>
        <dbReference type="EMBL" id="RDV15248.1"/>
    </source>
</evidence>
<evidence type="ECO:0000256" key="6">
    <source>
        <dbReference type="ARBA" id="ARBA00022777"/>
    </source>
</evidence>
<dbReference type="Gene3D" id="3.30.565.10">
    <property type="entry name" value="Histidine kinase-like ATPase, C-terminal domain"/>
    <property type="match status" value="1"/>
</dbReference>
<comment type="catalytic activity">
    <reaction evidence="1">
        <text>ATP + protein L-histidine = ADP + protein N-phospho-L-histidine.</text>
        <dbReference type="EC" id="2.7.13.3"/>
    </reaction>
</comment>
<evidence type="ECO:0000256" key="1">
    <source>
        <dbReference type="ARBA" id="ARBA00000085"/>
    </source>
</evidence>
<keyword evidence="6" id="KW-0418">Kinase</keyword>
<evidence type="ECO:0000256" key="5">
    <source>
        <dbReference type="ARBA" id="ARBA00022741"/>
    </source>
</evidence>
<dbReference type="GO" id="GO:0005524">
    <property type="term" value="F:ATP binding"/>
    <property type="evidence" value="ECO:0007669"/>
    <property type="project" value="UniProtKB-KW"/>
</dbReference>
<keyword evidence="4" id="KW-0808">Transferase</keyword>
<dbReference type="SUPFAM" id="SSF63829">
    <property type="entry name" value="Calcium-dependent phosphotriesterase"/>
    <property type="match status" value="2"/>
</dbReference>
<dbReference type="InterPro" id="IPR015943">
    <property type="entry name" value="WD40/YVTN_repeat-like_dom_sf"/>
</dbReference>
<dbReference type="Gene3D" id="2.130.10.10">
    <property type="entry name" value="YVTN repeat-like/Quinoprotein amine dehydrogenase"/>
    <property type="match status" value="3"/>
</dbReference>
<dbReference type="RefSeq" id="WP_115565660.1">
    <property type="nucleotide sequence ID" value="NZ_QRGR01000010.1"/>
</dbReference>
<dbReference type="EMBL" id="QRGR01000010">
    <property type="protein sequence ID" value="RDV15248.1"/>
    <property type="molecule type" value="Genomic_DNA"/>
</dbReference>
<evidence type="ECO:0000313" key="11">
    <source>
        <dbReference type="Proteomes" id="UP000256708"/>
    </source>
</evidence>
<dbReference type="InterPro" id="IPR036890">
    <property type="entry name" value="HATPase_C_sf"/>
</dbReference>
<dbReference type="Pfam" id="PF07495">
    <property type="entry name" value="Y_Y_Y"/>
    <property type="match status" value="1"/>
</dbReference>
<dbReference type="SUPFAM" id="SSF55874">
    <property type="entry name" value="ATPase domain of HSP90 chaperone/DNA topoisomerase II/histidine kinase"/>
    <property type="match status" value="1"/>
</dbReference>
<dbReference type="PANTHER" id="PTHR41523">
    <property type="entry name" value="TWO-COMPONENT SYSTEM SENSOR PROTEIN"/>
    <property type="match status" value="1"/>
</dbReference>
<evidence type="ECO:0000256" key="8">
    <source>
        <dbReference type="SAM" id="Phobius"/>
    </source>
</evidence>
<feature type="transmembrane region" description="Helical" evidence="8">
    <location>
        <begin position="744"/>
        <end position="763"/>
    </location>
</feature>
<evidence type="ECO:0000256" key="3">
    <source>
        <dbReference type="ARBA" id="ARBA00022553"/>
    </source>
</evidence>
<evidence type="ECO:0000259" key="9">
    <source>
        <dbReference type="PROSITE" id="PS50109"/>
    </source>
</evidence>
<dbReference type="PROSITE" id="PS50109">
    <property type="entry name" value="HIS_KIN"/>
    <property type="match status" value="1"/>
</dbReference>
<organism evidence="10 11">
    <name type="scientific">Pontibacter diazotrophicus</name>
    <dbReference type="NCBI Taxonomy" id="1400979"/>
    <lineage>
        <taxon>Bacteria</taxon>
        <taxon>Pseudomonadati</taxon>
        <taxon>Bacteroidota</taxon>
        <taxon>Cytophagia</taxon>
        <taxon>Cytophagales</taxon>
        <taxon>Hymenobacteraceae</taxon>
        <taxon>Pontibacter</taxon>
    </lineage>
</organism>
<dbReference type="Proteomes" id="UP000256708">
    <property type="component" value="Unassembled WGS sequence"/>
</dbReference>
<gene>
    <name evidence="10" type="ORF">DXT99_11355</name>
</gene>
<dbReference type="Gene3D" id="2.60.40.10">
    <property type="entry name" value="Immunoglobulins"/>
    <property type="match status" value="1"/>
</dbReference>
<dbReference type="InterPro" id="IPR003594">
    <property type="entry name" value="HATPase_dom"/>
</dbReference>
<keyword evidence="8" id="KW-0812">Transmembrane</keyword>
<dbReference type="Gene3D" id="3.30.450.20">
    <property type="entry name" value="PAS domain"/>
    <property type="match status" value="1"/>
</dbReference>
<keyword evidence="11" id="KW-1185">Reference proteome</keyword>
<keyword evidence="8" id="KW-0472">Membrane</keyword>